<dbReference type="RefSeq" id="WP_087742624.1">
    <property type="nucleotide sequence ID" value="NZ_JBPWQU010000108.1"/>
</dbReference>
<proteinExistence type="predicted"/>
<dbReference type="NCBIfam" id="TIGR01494">
    <property type="entry name" value="ATPase_P-type"/>
    <property type="match status" value="2"/>
</dbReference>
<dbReference type="KEGG" id="lzy:LZ3411_2314"/>
<gene>
    <name evidence="8" type="ORF">LZ3411_2314</name>
</gene>
<dbReference type="AlphaFoldDB" id="A0A1Y6K488"/>
<feature type="transmembrane region" description="Helical" evidence="6">
    <location>
        <begin position="687"/>
        <end position="709"/>
    </location>
</feature>
<feature type="transmembrane region" description="Helical" evidence="6">
    <location>
        <begin position="596"/>
        <end position="616"/>
    </location>
</feature>
<dbReference type="PRINTS" id="PR00119">
    <property type="entry name" value="CATATPASE"/>
</dbReference>
<evidence type="ECO:0000256" key="1">
    <source>
        <dbReference type="ARBA" id="ARBA00004141"/>
    </source>
</evidence>
<dbReference type="InterPro" id="IPR023298">
    <property type="entry name" value="ATPase_P-typ_TM_dom_sf"/>
</dbReference>
<dbReference type="InterPro" id="IPR001757">
    <property type="entry name" value="P_typ_ATPase"/>
</dbReference>
<dbReference type="Gene3D" id="2.70.150.10">
    <property type="entry name" value="Calcium-transporting ATPase, cytoplasmic transduction domain A"/>
    <property type="match status" value="1"/>
</dbReference>
<sequence>MATVEQDAQTPPLTRGLTAAEVTTRIEQGLKNDPVPPLTRSVKQIFRDNLLTLFNLINLVLAGLVLMTGSYKNLLFIGVVVVNTGIGIFQEIRSKRQVDHLALLSEGLIRVRRDGETTARHQDEIVQDDLLEVGRGDQLPVDGLIRETTGLEVDESQITGESTPITKRTGDTLISGSVLLGGKAVVQATQVGQSSFVEQLAHSVKQQHRTASQLLDTINRIIKILTIVIIPLGILLFIASLVKGQDTNRAILGTVAAMGGMIPQGLVLLTSVALAAGAFTLGRKNVLVRELPAIEALARADVLCLDKTGTITSGKLKLERLDPVGTAELTTVQTILAQLVAATGDDNETAQAVQTALGTPTVTTAGEVLPFSSGRKWSGAQLAGQAYVMGAPEFIYDQVPTAVQKRIQALAAQGYRVLLLAQVDQLTTPRPVNPQALALILITDELRPHAADTFDFFVTQDVALKVISGDNPVTVASIAQRAGIPGAQDLVDMSQVGEQPNYDRLVATYNVFGRVTPQQKEGLIKAYQAAGHTVAMTGDGVNDLLALRQADCSIAMASGSEATKSLADFVLINSNFDAMINVLNEGRRVINNIERVASLFLIKTMYSVVLTLIFIFMSRSYPFEPIQLTPISSLMVGIPTFFLALQPNYTRIADRFMKQVMEIAAPAAVCVVGYILVIMAIGTQFHLSFATTSTLSVLMTGLVSLNALLMVARPLNRFKIALVLVMAALFAVIFLFFGKLFSLVDLLNWQLALLYLPLMISVQPVFLLVQAVLGKRILSRIRWR</sequence>
<evidence type="ECO:0000256" key="5">
    <source>
        <dbReference type="ARBA" id="ARBA00023136"/>
    </source>
</evidence>
<dbReference type="InterPro" id="IPR059000">
    <property type="entry name" value="ATPase_P-type_domA"/>
</dbReference>
<feature type="transmembrane region" description="Helical" evidence="6">
    <location>
        <begin position="262"/>
        <end position="281"/>
    </location>
</feature>
<dbReference type="Gene3D" id="3.40.1110.10">
    <property type="entry name" value="Calcium-transporting ATPase, cytoplasmic domain N"/>
    <property type="match status" value="1"/>
</dbReference>
<dbReference type="InterPro" id="IPR018303">
    <property type="entry name" value="ATPase_P-typ_P_site"/>
</dbReference>
<dbReference type="SFLD" id="SFLDS00003">
    <property type="entry name" value="Haloacid_Dehalogenase"/>
    <property type="match status" value="1"/>
</dbReference>
<evidence type="ECO:0000313" key="8">
    <source>
        <dbReference type="EMBL" id="SMS15364.1"/>
    </source>
</evidence>
<protein>
    <submittedName>
        <fullName evidence="8">FUPA23 P-type ATPase</fullName>
    </submittedName>
</protein>
<feature type="transmembrane region" description="Helical" evidence="6">
    <location>
        <begin position="74"/>
        <end position="92"/>
    </location>
</feature>
<feature type="domain" description="P-type ATPase A" evidence="7">
    <location>
        <begin position="110"/>
        <end position="204"/>
    </location>
</feature>
<dbReference type="GO" id="GO:0016020">
    <property type="term" value="C:membrane"/>
    <property type="evidence" value="ECO:0007669"/>
    <property type="project" value="UniProtKB-SubCell"/>
</dbReference>
<keyword evidence="2 6" id="KW-0812">Transmembrane</keyword>
<comment type="subcellular location">
    <subcellularLocation>
        <location evidence="1">Membrane</location>
        <topology evidence="1">Multi-pass membrane protein</topology>
    </subcellularLocation>
</comment>
<dbReference type="InterPro" id="IPR008250">
    <property type="entry name" value="ATPase_P-typ_transduc_dom_A_sf"/>
</dbReference>
<evidence type="ECO:0000313" key="9">
    <source>
        <dbReference type="Proteomes" id="UP000195412"/>
    </source>
</evidence>
<dbReference type="SUPFAM" id="SSF56784">
    <property type="entry name" value="HAD-like"/>
    <property type="match status" value="1"/>
</dbReference>
<evidence type="ECO:0000256" key="3">
    <source>
        <dbReference type="ARBA" id="ARBA00022967"/>
    </source>
</evidence>
<feature type="transmembrane region" description="Helical" evidence="6">
    <location>
        <begin position="628"/>
        <end position="648"/>
    </location>
</feature>
<feature type="transmembrane region" description="Helical" evidence="6">
    <location>
        <begin position="221"/>
        <end position="242"/>
    </location>
</feature>
<dbReference type="Proteomes" id="UP000195412">
    <property type="component" value="Chromosome I"/>
</dbReference>
<dbReference type="SUPFAM" id="SSF81665">
    <property type="entry name" value="Calcium ATPase, transmembrane domain M"/>
    <property type="match status" value="1"/>
</dbReference>
<dbReference type="Gene3D" id="3.40.50.1000">
    <property type="entry name" value="HAD superfamily/HAD-like"/>
    <property type="match status" value="1"/>
</dbReference>
<dbReference type="InterPro" id="IPR044492">
    <property type="entry name" value="P_typ_ATPase_HD_dom"/>
</dbReference>
<accession>A0A1Y6K488</accession>
<feature type="transmembrane region" description="Helical" evidence="6">
    <location>
        <begin position="721"/>
        <end position="741"/>
    </location>
</feature>
<reference evidence="9" key="1">
    <citation type="submission" date="2017-05" db="EMBL/GenBank/DDBJ databases">
        <authorList>
            <person name="Papadimitriou K."/>
        </authorList>
    </citation>
    <scope>NUCLEOTIDE SEQUENCE [LARGE SCALE GENOMIC DNA]</scope>
    <source>
        <strain evidence="9">ACA-DC 3411</strain>
    </source>
</reference>
<organism evidence="8 9">
    <name type="scientific">Levilactobacillus zymae</name>
    <dbReference type="NCBI Taxonomy" id="267363"/>
    <lineage>
        <taxon>Bacteria</taxon>
        <taxon>Bacillati</taxon>
        <taxon>Bacillota</taxon>
        <taxon>Bacilli</taxon>
        <taxon>Lactobacillales</taxon>
        <taxon>Lactobacillaceae</taxon>
        <taxon>Levilactobacillus</taxon>
    </lineage>
</organism>
<keyword evidence="5 6" id="KW-0472">Membrane</keyword>
<dbReference type="InterPro" id="IPR023299">
    <property type="entry name" value="ATPase_P-typ_cyto_dom_N"/>
</dbReference>
<evidence type="ECO:0000259" key="7">
    <source>
        <dbReference type="Pfam" id="PF00122"/>
    </source>
</evidence>
<evidence type="ECO:0000256" key="2">
    <source>
        <dbReference type="ARBA" id="ARBA00022692"/>
    </source>
</evidence>
<dbReference type="SFLD" id="SFLDG00002">
    <property type="entry name" value="C1.7:_P-type_atpase_like"/>
    <property type="match status" value="1"/>
</dbReference>
<dbReference type="InterPro" id="IPR036412">
    <property type="entry name" value="HAD-like_sf"/>
</dbReference>
<evidence type="ECO:0000256" key="6">
    <source>
        <dbReference type="SAM" id="Phobius"/>
    </source>
</evidence>
<keyword evidence="4 6" id="KW-1133">Transmembrane helix</keyword>
<dbReference type="EMBL" id="LT854705">
    <property type="protein sequence ID" value="SMS15364.1"/>
    <property type="molecule type" value="Genomic_DNA"/>
</dbReference>
<dbReference type="SUPFAM" id="SSF81653">
    <property type="entry name" value="Calcium ATPase, transduction domain A"/>
    <property type="match status" value="1"/>
</dbReference>
<feature type="transmembrane region" description="Helical" evidence="6">
    <location>
        <begin position="753"/>
        <end position="774"/>
    </location>
</feature>
<feature type="transmembrane region" description="Helical" evidence="6">
    <location>
        <begin position="660"/>
        <end position="681"/>
    </location>
</feature>
<dbReference type="CDD" id="cd02609">
    <property type="entry name" value="P-type_ATPase"/>
    <property type="match status" value="1"/>
</dbReference>
<dbReference type="GO" id="GO:0016887">
    <property type="term" value="F:ATP hydrolysis activity"/>
    <property type="evidence" value="ECO:0007669"/>
    <property type="project" value="InterPro"/>
</dbReference>
<dbReference type="PROSITE" id="PS00154">
    <property type="entry name" value="ATPASE_E1_E2"/>
    <property type="match status" value="1"/>
</dbReference>
<feature type="transmembrane region" description="Helical" evidence="6">
    <location>
        <begin position="50"/>
        <end position="68"/>
    </location>
</feature>
<dbReference type="Pfam" id="PF00122">
    <property type="entry name" value="E1-E2_ATPase"/>
    <property type="match status" value="1"/>
</dbReference>
<dbReference type="PANTHER" id="PTHR42861">
    <property type="entry name" value="CALCIUM-TRANSPORTING ATPASE"/>
    <property type="match status" value="1"/>
</dbReference>
<dbReference type="InterPro" id="IPR023214">
    <property type="entry name" value="HAD_sf"/>
</dbReference>
<dbReference type="Gene3D" id="1.20.1110.10">
    <property type="entry name" value="Calcium-transporting ATPase, transmembrane domain"/>
    <property type="match status" value="1"/>
</dbReference>
<dbReference type="SFLD" id="SFLDF00027">
    <property type="entry name" value="p-type_atpase"/>
    <property type="match status" value="1"/>
</dbReference>
<dbReference type="Pfam" id="PF00702">
    <property type="entry name" value="Hydrolase"/>
    <property type="match status" value="1"/>
</dbReference>
<dbReference type="PRINTS" id="PR00120">
    <property type="entry name" value="HATPASE"/>
</dbReference>
<keyword evidence="3" id="KW-1278">Translocase</keyword>
<dbReference type="GO" id="GO:0005524">
    <property type="term" value="F:ATP binding"/>
    <property type="evidence" value="ECO:0007669"/>
    <property type="project" value="InterPro"/>
</dbReference>
<name>A0A1Y6K488_9LACO</name>
<evidence type="ECO:0000256" key="4">
    <source>
        <dbReference type="ARBA" id="ARBA00022989"/>
    </source>
</evidence>